<dbReference type="Gene3D" id="1.25.40.10">
    <property type="entry name" value="Tetratricopeptide repeat domain"/>
    <property type="match status" value="1"/>
</dbReference>
<proteinExistence type="predicted"/>
<gene>
    <name evidence="1" type="ORF">MNB_SM-4-1751</name>
</gene>
<dbReference type="Gene3D" id="3.40.50.10610">
    <property type="entry name" value="ABC-type transport auxiliary lipoprotein component"/>
    <property type="match status" value="1"/>
</dbReference>
<accession>A0A1W1CGU6</accession>
<dbReference type="EMBL" id="FPHF01000082">
    <property type="protein sequence ID" value="SFV64927.1"/>
    <property type="molecule type" value="Genomic_DNA"/>
</dbReference>
<sequence>MKNYLGLSLGVLLLLSGCAQKVGMKALEPAEVDRVANTKKITVTNFRHDSVGLSRKIEANLAKFRIDNKKYFTLVSRNDFDKLIQEQKLQNSGLVDPKTVVEVGQLIGAEAIINGNVGLATSQDTYFYEKRSRCANKECTKFVKYKVRCKKRVVGLSSELRIVDVQKGDVIFADTFSETAVYKQCSDDERVLPSTEIAAQGLARSIAARFTYKLTPHYRHFQVALLDDPDLDYTDKQEELLEVSLEYVEQRRYDKAEKLLIRLVDATGSQSYVPFYNLGVISEARGKYGDAKEYYEYADNLMIAPVEEINEAIVRIDRLIVKRERTREQINR</sequence>
<evidence type="ECO:0008006" key="2">
    <source>
        <dbReference type="Google" id="ProtNLM"/>
    </source>
</evidence>
<dbReference type="AlphaFoldDB" id="A0A1W1CGU6"/>
<protein>
    <recommendedName>
        <fullName evidence="2">Curli production assembly/transport component CsgG</fullName>
    </recommendedName>
</protein>
<dbReference type="PROSITE" id="PS51257">
    <property type="entry name" value="PROKAR_LIPOPROTEIN"/>
    <property type="match status" value="1"/>
</dbReference>
<reference evidence="1" key="1">
    <citation type="submission" date="2016-10" db="EMBL/GenBank/DDBJ databases">
        <authorList>
            <person name="de Groot N.N."/>
        </authorList>
    </citation>
    <scope>NUCLEOTIDE SEQUENCE</scope>
</reference>
<name>A0A1W1CGU6_9ZZZZ</name>
<evidence type="ECO:0000313" key="1">
    <source>
        <dbReference type="EMBL" id="SFV64927.1"/>
    </source>
</evidence>
<dbReference type="Pfam" id="PF03783">
    <property type="entry name" value="CsgG"/>
    <property type="match status" value="1"/>
</dbReference>
<dbReference type="SUPFAM" id="SSF48452">
    <property type="entry name" value="TPR-like"/>
    <property type="match status" value="1"/>
</dbReference>
<organism evidence="1">
    <name type="scientific">hydrothermal vent metagenome</name>
    <dbReference type="NCBI Taxonomy" id="652676"/>
    <lineage>
        <taxon>unclassified sequences</taxon>
        <taxon>metagenomes</taxon>
        <taxon>ecological metagenomes</taxon>
    </lineage>
</organism>
<dbReference type="InterPro" id="IPR011990">
    <property type="entry name" value="TPR-like_helical_dom_sf"/>
</dbReference>
<dbReference type="GO" id="GO:0030288">
    <property type="term" value="C:outer membrane-bounded periplasmic space"/>
    <property type="evidence" value="ECO:0007669"/>
    <property type="project" value="InterPro"/>
</dbReference>
<dbReference type="InterPro" id="IPR005534">
    <property type="entry name" value="Curli_assmbl/transp-comp_CsgG"/>
</dbReference>